<dbReference type="PROSITE" id="PS51149">
    <property type="entry name" value="GLY_RADICAL_2"/>
    <property type="match status" value="1"/>
</dbReference>
<evidence type="ECO:0000313" key="6">
    <source>
        <dbReference type="EMBL" id="HIX65138.1"/>
    </source>
</evidence>
<dbReference type="Pfam" id="PF02901">
    <property type="entry name" value="PFL-like"/>
    <property type="match status" value="1"/>
</dbReference>
<evidence type="ECO:0000256" key="1">
    <source>
        <dbReference type="ARBA" id="ARBA00022818"/>
    </source>
</evidence>
<dbReference type="GO" id="GO:0005829">
    <property type="term" value="C:cytosol"/>
    <property type="evidence" value="ECO:0007669"/>
    <property type="project" value="TreeGrafter"/>
</dbReference>
<accession>A0A9D1WQ36</accession>
<dbReference type="SUPFAM" id="SSF51998">
    <property type="entry name" value="PFL-like glycyl radical enzymes"/>
    <property type="match status" value="1"/>
</dbReference>
<dbReference type="PANTHER" id="PTHR43641">
    <property type="entry name" value="FORMATE ACETYLTRANSFERASE 3-RELATED"/>
    <property type="match status" value="1"/>
</dbReference>
<dbReference type="InterPro" id="IPR001150">
    <property type="entry name" value="Gly_radical"/>
</dbReference>
<dbReference type="GO" id="GO:0016829">
    <property type="term" value="F:lyase activity"/>
    <property type="evidence" value="ECO:0007669"/>
    <property type="project" value="UniProtKB-KW"/>
</dbReference>
<evidence type="ECO:0000259" key="4">
    <source>
        <dbReference type="PROSITE" id="PS51149"/>
    </source>
</evidence>
<dbReference type="PANTHER" id="PTHR43641:SF2">
    <property type="entry name" value="DEHYDRATASE YBIW-RELATED"/>
    <property type="match status" value="1"/>
</dbReference>
<sequence>MAEISMSPRVRQLLAHRNEHFDRSIIRQRDDAFYEAFQAAPGDSKQMQFAKGFANALAKKKILIEPYDILAGFSYRYTYESTMAIRMFDFDPQYRPSSIELHDKEAEDAITALGLQPDGEQAKTLRLFAQETDHWLYKHWESGHILPGYERLINIGFGGIRELGEKALATATPEQASAIRAMLLCNEAATRYIERYRDLARQLADEASPEDAPYLNRMAEGLAQIASGPAKTFFQAVQLVWLTHEMLYVESYPSSFSFGRIDQYLYPFYARDLAEGTLTREGAAEIIDALWIKFSTTLHTYQNLTLGGYDWENGRTDCNDLTILGLQASRKLKFEQPQVCFRYHTGLPDEVWEECVALLQTGTGFPAFFGDKACMENKMRLGIPQEDAKNFGLIGCVEMGIPGKEYGKTEVLRINWPKVLELMLQGGRCAVTDEQFPLEEQKDLASIQTFEEFYQWYIRELLHVSRVGVESINLLDRALVDCYPTPFLSNLVEGCYEHGKDITAGGAIYNNTGINGCGMANAVDSLEAIKVLVFQEKKYTLDQIAQACAANFEGYETLRQDCLRCPGYGNDNEETNQLMADLIQQYSDFVSTLSNPRGGRYQLGLYSVEDHAYMGQKTGALPDGRKAGVALANGLSPAQGRDTNGPTAVMNSILHSDLRSLANGMVLDLKFTPSFLEKPAHQAAVRAMVDTYFKRGGVEVQFNVVDRQTLLDAQQHPEEHQDLVVRVSGFSALFVTLMKTTQDDIIARTQYATL</sequence>
<dbReference type="EMBL" id="DXES01000056">
    <property type="protein sequence ID" value="HIX65138.1"/>
    <property type="molecule type" value="Genomic_DNA"/>
</dbReference>
<evidence type="ECO:0000256" key="3">
    <source>
        <dbReference type="PROSITE-ProRule" id="PRU00493"/>
    </source>
</evidence>
<evidence type="ECO:0000256" key="2">
    <source>
        <dbReference type="ARBA" id="ARBA00023239"/>
    </source>
</evidence>
<feature type="modified residue" description="Glycine radical" evidence="3">
    <location>
        <position position="729"/>
    </location>
</feature>
<dbReference type="AlphaFoldDB" id="A0A9D1WQ36"/>
<keyword evidence="1 3" id="KW-0556">Organic radical</keyword>
<organism evidence="6 7">
    <name type="scientific">Candidatus Anaerotruncus excrementipullorum</name>
    <dbReference type="NCBI Taxonomy" id="2838465"/>
    <lineage>
        <taxon>Bacteria</taxon>
        <taxon>Bacillati</taxon>
        <taxon>Bacillota</taxon>
        <taxon>Clostridia</taxon>
        <taxon>Eubacteriales</taxon>
        <taxon>Oscillospiraceae</taxon>
        <taxon>Anaerotruncus</taxon>
    </lineage>
</organism>
<dbReference type="InterPro" id="IPR004184">
    <property type="entry name" value="PFL_dom"/>
</dbReference>
<reference evidence="6" key="2">
    <citation type="submission" date="2021-04" db="EMBL/GenBank/DDBJ databases">
        <authorList>
            <person name="Gilroy R."/>
        </authorList>
    </citation>
    <scope>NUCLEOTIDE SEQUENCE</scope>
    <source>
        <strain evidence="6">CHK188-5543</strain>
    </source>
</reference>
<proteinExistence type="predicted"/>
<protein>
    <recommendedName>
        <fullName evidence="8">Formate C-acetyltransferase</fullName>
    </recommendedName>
</protein>
<comment type="caution">
    <text evidence="6">The sequence shown here is derived from an EMBL/GenBank/DDBJ whole genome shotgun (WGS) entry which is preliminary data.</text>
</comment>
<gene>
    <name evidence="6" type="ORF">H9736_02700</name>
</gene>
<evidence type="ECO:0000313" key="7">
    <source>
        <dbReference type="Proteomes" id="UP000886800"/>
    </source>
</evidence>
<dbReference type="Proteomes" id="UP000886800">
    <property type="component" value="Unassembled WGS sequence"/>
</dbReference>
<name>A0A9D1WQ36_9FIRM</name>
<reference evidence="6" key="1">
    <citation type="journal article" date="2021" name="PeerJ">
        <title>Extensive microbial diversity within the chicken gut microbiome revealed by metagenomics and culture.</title>
        <authorList>
            <person name="Gilroy R."/>
            <person name="Ravi A."/>
            <person name="Getino M."/>
            <person name="Pursley I."/>
            <person name="Horton D.L."/>
            <person name="Alikhan N.F."/>
            <person name="Baker D."/>
            <person name="Gharbi K."/>
            <person name="Hall N."/>
            <person name="Watson M."/>
            <person name="Adriaenssens E.M."/>
            <person name="Foster-Nyarko E."/>
            <person name="Jarju S."/>
            <person name="Secka A."/>
            <person name="Antonio M."/>
            <person name="Oren A."/>
            <person name="Chaudhuri R.R."/>
            <person name="La Ragione R."/>
            <person name="Hildebrand F."/>
            <person name="Pallen M.J."/>
        </authorList>
    </citation>
    <scope>NUCLEOTIDE SEQUENCE</scope>
    <source>
        <strain evidence="6">CHK188-5543</strain>
    </source>
</reference>
<dbReference type="Pfam" id="PF01228">
    <property type="entry name" value="Gly_radical"/>
    <property type="match status" value="1"/>
</dbReference>
<evidence type="ECO:0000259" key="5">
    <source>
        <dbReference type="PROSITE" id="PS51554"/>
    </source>
</evidence>
<feature type="domain" description="PFL" evidence="5">
    <location>
        <begin position="8"/>
        <end position="626"/>
    </location>
</feature>
<dbReference type="Gene3D" id="3.20.70.20">
    <property type="match status" value="1"/>
</dbReference>
<evidence type="ECO:0008006" key="8">
    <source>
        <dbReference type="Google" id="ProtNLM"/>
    </source>
</evidence>
<keyword evidence="2" id="KW-0456">Lyase</keyword>
<dbReference type="PROSITE" id="PS51554">
    <property type="entry name" value="PFL"/>
    <property type="match status" value="1"/>
</dbReference>
<feature type="domain" description="Glycine radical" evidence="4">
    <location>
        <begin position="633"/>
        <end position="754"/>
    </location>
</feature>
<dbReference type="InterPro" id="IPR051215">
    <property type="entry name" value="GRE"/>
</dbReference>